<comment type="caution">
    <text evidence="2">The sequence shown here is derived from an EMBL/GenBank/DDBJ whole genome shotgun (WGS) entry which is preliminary data.</text>
</comment>
<accession>A0ABT3FT41</accession>
<keyword evidence="3" id="KW-1185">Reference proteome</keyword>
<evidence type="ECO:0000313" key="2">
    <source>
        <dbReference type="EMBL" id="MCW1886743.1"/>
    </source>
</evidence>
<sequence>MKTLALLALLAVPAFAAEKPATTKPAAKTDGGANIDEILNKRDAKDQIAPINSYPRADHPAEAWELTLESGYLWNIGSNTAIDYEIAPTQFTLRSPTVLTWWEDEDGARLVVRSRFSLLMESIVEGPEDYYFGVNGAPSIEYWFPNEKTSLFFSIGGGFGWTNSTNDPEGQGQDFTLNWFSQLGVRQEIAPNLSVLGGAYFIHHSNGGQTDPNPGIDALGFTLGLGWQF</sequence>
<keyword evidence="2" id="KW-0378">Hydrolase</keyword>
<dbReference type="GO" id="GO:0016787">
    <property type="term" value="F:hydrolase activity"/>
    <property type="evidence" value="ECO:0007669"/>
    <property type="project" value="UniProtKB-KW"/>
</dbReference>
<dbReference type="Proteomes" id="UP001207930">
    <property type="component" value="Unassembled WGS sequence"/>
</dbReference>
<keyword evidence="1" id="KW-0732">Signal</keyword>
<gene>
    <name evidence="2" type="ORF">OKA04_18535</name>
</gene>
<dbReference type="InterPro" id="IPR018550">
    <property type="entry name" value="Lipid-A_deacylase-rel"/>
</dbReference>
<dbReference type="SUPFAM" id="SSF56925">
    <property type="entry name" value="OMPA-like"/>
    <property type="match status" value="1"/>
</dbReference>
<feature type="signal peptide" evidence="1">
    <location>
        <begin position="1"/>
        <end position="16"/>
    </location>
</feature>
<dbReference type="InterPro" id="IPR011250">
    <property type="entry name" value="OMP/PagP_B-barrel"/>
</dbReference>
<name>A0ABT3FT41_9BACT</name>
<evidence type="ECO:0000313" key="3">
    <source>
        <dbReference type="Proteomes" id="UP001207930"/>
    </source>
</evidence>
<organism evidence="2 3">
    <name type="scientific">Luteolibacter flavescens</name>
    <dbReference type="NCBI Taxonomy" id="1859460"/>
    <lineage>
        <taxon>Bacteria</taxon>
        <taxon>Pseudomonadati</taxon>
        <taxon>Verrucomicrobiota</taxon>
        <taxon>Verrucomicrobiia</taxon>
        <taxon>Verrucomicrobiales</taxon>
        <taxon>Verrucomicrobiaceae</taxon>
        <taxon>Luteolibacter</taxon>
    </lineage>
</organism>
<feature type="chain" id="PRO_5045524823" evidence="1">
    <location>
        <begin position="17"/>
        <end position="229"/>
    </location>
</feature>
<reference evidence="2 3" key="1">
    <citation type="submission" date="2022-10" db="EMBL/GenBank/DDBJ databases">
        <title>Luteolibacter flavescens strain MCCC 1K03193, whole genome shotgun sequencing project.</title>
        <authorList>
            <person name="Zhao G."/>
            <person name="Shen L."/>
        </authorList>
    </citation>
    <scope>NUCLEOTIDE SEQUENCE [LARGE SCALE GENOMIC DNA]</scope>
    <source>
        <strain evidence="2 3">MCCC 1K03193</strain>
    </source>
</reference>
<dbReference type="RefSeq" id="WP_264502698.1">
    <property type="nucleotide sequence ID" value="NZ_JAPDDS010000012.1"/>
</dbReference>
<dbReference type="EMBL" id="JAPDDS010000012">
    <property type="protein sequence ID" value="MCW1886743.1"/>
    <property type="molecule type" value="Genomic_DNA"/>
</dbReference>
<dbReference type="Pfam" id="PF09411">
    <property type="entry name" value="PagL"/>
    <property type="match status" value="1"/>
</dbReference>
<evidence type="ECO:0000256" key="1">
    <source>
        <dbReference type="SAM" id="SignalP"/>
    </source>
</evidence>
<dbReference type="Gene3D" id="2.40.160.20">
    <property type="match status" value="1"/>
</dbReference>
<protein>
    <submittedName>
        <fullName evidence="2">Acyloxyacyl hydrolase</fullName>
    </submittedName>
</protein>
<proteinExistence type="predicted"/>